<dbReference type="Pfam" id="PF01966">
    <property type="entry name" value="HD"/>
    <property type="match status" value="1"/>
</dbReference>
<organism evidence="2 3">
    <name type="scientific">Nonomuraea angiospora</name>
    <dbReference type="NCBI Taxonomy" id="46172"/>
    <lineage>
        <taxon>Bacteria</taxon>
        <taxon>Bacillati</taxon>
        <taxon>Actinomycetota</taxon>
        <taxon>Actinomycetes</taxon>
        <taxon>Streptosporangiales</taxon>
        <taxon>Streptosporangiaceae</taxon>
        <taxon>Nonomuraea</taxon>
    </lineage>
</organism>
<dbReference type="SMART" id="SM00471">
    <property type="entry name" value="HDc"/>
    <property type="match status" value="1"/>
</dbReference>
<evidence type="ECO:0000313" key="3">
    <source>
        <dbReference type="Proteomes" id="UP000633509"/>
    </source>
</evidence>
<dbReference type="EMBL" id="JADBEK010000001">
    <property type="protein sequence ID" value="MBE1583048.1"/>
    <property type="molecule type" value="Genomic_DNA"/>
</dbReference>
<name>A0ABR9LS17_9ACTN</name>
<reference evidence="2 3" key="1">
    <citation type="submission" date="2020-10" db="EMBL/GenBank/DDBJ databases">
        <title>Sequencing the genomes of 1000 actinobacteria strains.</title>
        <authorList>
            <person name="Klenk H.-P."/>
        </authorList>
    </citation>
    <scope>NUCLEOTIDE SEQUENCE [LARGE SCALE GENOMIC DNA]</scope>
    <source>
        <strain evidence="2 3">DSM 43173</strain>
    </source>
</reference>
<evidence type="ECO:0000313" key="2">
    <source>
        <dbReference type="EMBL" id="MBE1583048.1"/>
    </source>
</evidence>
<sequence>MNAILEKVRARVAVDFATADPAHDLGHVDRVAALAGEIAARTGADPRIAQVAAYVHDYHRVEEARRDRRPIRPEDARAAVLEVLEGCGVPQEWHPPILRAVELTGRYRFAEDDLDDGCPVAAAVHDADNLDAMGAIGIGRAFAYGGLLGEPLWDPGTALQEVYQEGETSSVLAHLYEKLVRLEQDMLTEPARRMAADRALLLHRFAAGFRSEWDRAQAAGSRVRWDPRTRFLSVEEPRGEADEPVVRVGFRGQVSLTFDEQGHPAEVHLLDVPDLLATGVRIVLSQGRPHHRIEGIGDIELQLRENRPVALQLHLRSR</sequence>
<dbReference type="RefSeq" id="WP_192784215.1">
    <property type="nucleotide sequence ID" value="NZ_JADBEK010000001.1"/>
</dbReference>
<dbReference type="Gene3D" id="1.10.3210.50">
    <property type="match status" value="1"/>
</dbReference>
<dbReference type="Proteomes" id="UP000633509">
    <property type="component" value="Unassembled WGS sequence"/>
</dbReference>
<accession>A0ABR9LS17</accession>
<proteinExistence type="predicted"/>
<gene>
    <name evidence="2" type="ORF">H4W80_001306</name>
</gene>
<protein>
    <submittedName>
        <fullName evidence="2">HD superfamily phosphodiesterase</fullName>
    </submittedName>
</protein>
<keyword evidence="3" id="KW-1185">Reference proteome</keyword>
<comment type="caution">
    <text evidence="2">The sequence shown here is derived from an EMBL/GenBank/DDBJ whole genome shotgun (WGS) entry which is preliminary data.</text>
</comment>
<dbReference type="InterPro" id="IPR003607">
    <property type="entry name" value="HD/PDEase_dom"/>
</dbReference>
<evidence type="ECO:0000259" key="1">
    <source>
        <dbReference type="SMART" id="SM00471"/>
    </source>
</evidence>
<dbReference type="PANTHER" id="PTHR33594:SF1">
    <property type="entry name" value="HD_PDEASE DOMAIN-CONTAINING PROTEIN"/>
    <property type="match status" value="1"/>
</dbReference>
<dbReference type="SUPFAM" id="SSF109604">
    <property type="entry name" value="HD-domain/PDEase-like"/>
    <property type="match status" value="1"/>
</dbReference>
<feature type="domain" description="HD/PDEase" evidence="1">
    <location>
        <begin position="20"/>
        <end position="142"/>
    </location>
</feature>
<dbReference type="InterPro" id="IPR006674">
    <property type="entry name" value="HD_domain"/>
</dbReference>
<dbReference type="PANTHER" id="PTHR33594">
    <property type="entry name" value="SUPERFAMILY HYDROLASE, PUTATIVE (AFU_ORTHOLOGUE AFUA_1G03035)-RELATED"/>
    <property type="match status" value="1"/>
</dbReference>
<dbReference type="CDD" id="cd00077">
    <property type="entry name" value="HDc"/>
    <property type="match status" value="1"/>
</dbReference>